<keyword evidence="1" id="KW-0812">Transmembrane</keyword>
<dbReference type="PANTHER" id="PTHR40761">
    <property type="entry name" value="CONSERVED INTEGRAL MEMBRANE ALANINE VALINE AND LEUCINE RICH PROTEIN-RELATED"/>
    <property type="match status" value="1"/>
</dbReference>
<comment type="caution">
    <text evidence="2">The sequence shown here is derived from an EMBL/GenBank/DDBJ whole genome shotgun (WGS) entry which is preliminary data.</text>
</comment>
<feature type="transmembrane region" description="Helical" evidence="1">
    <location>
        <begin position="54"/>
        <end position="70"/>
    </location>
</feature>
<evidence type="ECO:0000256" key="1">
    <source>
        <dbReference type="SAM" id="Phobius"/>
    </source>
</evidence>
<dbReference type="NCBIfam" id="NF038012">
    <property type="entry name" value="DMT_1"/>
    <property type="match status" value="1"/>
</dbReference>
<keyword evidence="1" id="KW-1133">Transmembrane helix</keyword>
<reference evidence="2 3" key="1">
    <citation type="submission" date="2019-07" db="EMBL/GenBank/DDBJ databases">
        <title>New Mycobacterium species.</title>
        <authorList>
            <person name="Tortoli E."/>
            <person name="Ghielmetti G."/>
            <person name="Friedel U."/>
            <person name="Trovato A."/>
        </authorList>
    </citation>
    <scope>NUCLEOTIDE SEQUENCE [LARGE SCALE GENOMIC DNA]</scope>
    <source>
        <strain evidence="2 3">16-83</strain>
    </source>
</reference>
<dbReference type="EMBL" id="VMQU01000088">
    <property type="protein sequence ID" value="TVS86029.1"/>
    <property type="molecule type" value="Genomic_DNA"/>
</dbReference>
<dbReference type="Proteomes" id="UP000320513">
    <property type="component" value="Unassembled WGS sequence"/>
</dbReference>
<name>A0A557XJT6_9MYCO</name>
<dbReference type="RefSeq" id="WP_144953741.1">
    <property type="nucleotide sequence ID" value="NZ_VMQU01000088.1"/>
</dbReference>
<accession>A0A557XJT6</accession>
<feature type="transmembrane region" description="Helical" evidence="1">
    <location>
        <begin position="255"/>
        <end position="277"/>
    </location>
</feature>
<dbReference type="AlphaFoldDB" id="A0A557XJT6"/>
<feature type="transmembrane region" description="Helical" evidence="1">
    <location>
        <begin position="106"/>
        <end position="124"/>
    </location>
</feature>
<keyword evidence="1" id="KW-0472">Membrane</keyword>
<feature type="transmembrane region" description="Helical" evidence="1">
    <location>
        <begin position="76"/>
        <end position="94"/>
    </location>
</feature>
<evidence type="ECO:0000313" key="3">
    <source>
        <dbReference type="Proteomes" id="UP000320513"/>
    </source>
</evidence>
<feature type="transmembrane region" description="Helical" evidence="1">
    <location>
        <begin position="136"/>
        <end position="155"/>
    </location>
</feature>
<organism evidence="2 3">
    <name type="scientific">Mycobacterium helveticum</name>
    <dbReference type="NCBI Taxonomy" id="2592811"/>
    <lineage>
        <taxon>Bacteria</taxon>
        <taxon>Bacillati</taxon>
        <taxon>Actinomycetota</taxon>
        <taxon>Actinomycetes</taxon>
        <taxon>Mycobacteriales</taxon>
        <taxon>Mycobacteriaceae</taxon>
        <taxon>Mycobacterium</taxon>
    </lineage>
</organism>
<feature type="transmembrane region" description="Helical" evidence="1">
    <location>
        <begin position="162"/>
        <end position="182"/>
    </location>
</feature>
<evidence type="ECO:0008006" key="4">
    <source>
        <dbReference type="Google" id="ProtNLM"/>
    </source>
</evidence>
<sequence>MAKVDLAALLALSSALCVAIGDVLQQRATHRIIDTSVGHLGLFAALLRNQRWRWGALLLGVSIAFQAAALDEGSVLLVQALLVLSLLFALPVSARLADRRVTGREWLWAALLTAAVVVVVTVGNPRAGHPDAPLQTWAAVAAVVVPLLAGCVVAARIRGGAVAAVLFAFVSGALWGIFAVLTKGVVHRLGEDGWRVLGTPELYAWVLLALGGFAWEQSAFRAGALTASMPTLEVSQPVVAALLGVVVLGETLNTGPAGMIALAVAALVMAAATFELARIDAVATRRKVERMLRGRVGRDTAAAQLGAVSVERYPAGRTPPRNVTQW</sequence>
<dbReference type="PANTHER" id="PTHR40761:SF1">
    <property type="entry name" value="CONSERVED INTEGRAL MEMBRANE ALANINE VALINE AND LEUCINE RICH PROTEIN-RELATED"/>
    <property type="match status" value="1"/>
</dbReference>
<keyword evidence="3" id="KW-1185">Reference proteome</keyword>
<proteinExistence type="predicted"/>
<gene>
    <name evidence="2" type="ORF">FPZ47_18830</name>
</gene>
<evidence type="ECO:0000313" key="2">
    <source>
        <dbReference type="EMBL" id="TVS86029.1"/>
    </source>
</evidence>
<protein>
    <recommendedName>
        <fullName evidence="4">DMT family transporter</fullName>
    </recommendedName>
</protein>
<dbReference type="OrthoDB" id="4761185at2"/>